<sequence length="138" mass="15290">MAMCKVSTTGHFVQLTTVRDREGAGRAHWVPNTDVYVTDNGLVIKLELAGMRSENLQITMEGNRLRISGERPDGCRAPKFNFLAMEINYGPFENVIELPPGYDLSHAKASYLNGFLRVDVPQSTKAPLKRTKVPVAGK</sequence>
<gene>
    <name evidence="4" type="ORF">Cflav_PD0191</name>
</gene>
<comment type="similarity">
    <text evidence="1 2">Belongs to the small heat shock protein (HSP20) family.</text>
</comment>
<organism evidence="4 5">
    <name type="scientific">Pedosphaera parvula (strain Ellin514)</name>
    <dbReference type="NCBI Taxonomy" id="320771"/>
    <lineage>
        <taxon>Bacteria</taxon>
        <taxon>Pseudomonadati</taxon>
        <taxon>Verrucomicrobiota</taxon>
        <taxon>Pedosphaerae</taxon>
        <taxon>Pedosphaerales</taxon>
        <taxon>Pedosphaeraceae</taxon>
        <taxon>Pedosphaera</taxon>
    </lineage>
</organism>
<keyword evidence="5" id="KW-1185">Reference proteome</keyword>
<evidence type="ECO:0000313" key="4">
    <source>
        <dbReference type="EMBL" id="EEF57184.1"/>
    </source>
</evidence>
<dbReference type="SUPFAM" id="SSF49764">
    <property type="entry name" value="HSP20-like chaperones"/>
    <property type="match status" value="1"/>
</dbReference>
<protein>
    <submittedName>
        <fullName evidence="4">Heat shock protein Hsp20</fullName>
    </submittedName>
</protein>
<dbReference type="PANTHER" id="PTHR11527">
    <property type="entry name" value="HEAT-SHOCK PROTEIN 20 FAMILY MEMBER"/>
    <property type="match status" value="1"/>
</dbReference>
<dbReference type="InterPro" id="IPR002068">
    <property type="entry name" value="A-crystallin/Hsp20_dom"/>
</dbReference>
<name>B9XSI4_PEDPL</name>
<dbReference type="Pfam" id="PF00011">
    <property type="entry name" value="HSP20"/>
    <property type="match status" value="1"/>
</dbReference>
<feature type="domain" description="SHSP" evidence="3">
    <location>
        <begin position="24"/>
        <end position="138"/>
    </location>
</feature>
<evidence type="ECO:0000313" key="5">
    <source>
        <dbReference type="Proteomes" id="UP000003688"/>
    </source>
</evidence>
<dbReference type="EMBL" id="ABOX02000081">
    <property type="protein sequence ID" value="EEF57184.1"/>
    <property type="molecule type" value="Genomic_DNA"/>
</dbReference>
<dbReference type="InterPro" id="IPR031107">
    <property type="entry name" value="Small_HSP"/>
</dbReference>
<proteinExistence type="inferred from homology"/>
<evidence type="ECO:0000259" key="3">
    <source>
        <dbReference type="PROSITE" id="PS01031"/>
    </source>
</evidence>
<reference evidence="4 5" key="1">
    <citation type="journal article" date="2011" name="J. Bacteriol.">
        <title>Genome sequence of 'Pedosphaera parvula' Ellin514, an aerobic Verrucomicrobial isolate from pasture soil.</title>
        <authorList>
            <person name="Kant R."/>
            <person name="van Passel M.W."/>
            <person name="Sangwan P."/>
            <person name="Palva A."/>
            <person name="Lucas S."/>
            <person name="Copeland A."/>
            <person name="Lapidus A."/>
            <person name="Glavina Del Rio T."/>
            <person name="Dalin E."/>
            <person name="Tice H."/>
            <person name="Bruce D."/>
            <person name="Goodwin L."/>
            <person name="Pitluck S."/>
            <person name="Chertkov O."/>
            <person name="Larimer F.W."/>
            <person name="Land M.L."/>
            <person name="Hauser L."/>
            <person name="Brettin T.S."/>
            <person name="Detter J.C."/>
            <person name="Han S."/>
            <person name="de Vos W.M."/>
            <person name="Janssen P.H."/>
            <person name="Smidt H."/>
        </authorList>
    </citation>
    <scope>NUCLEOTIDE SEQUENCE [LARGE SCALE GENOMIC DNA]</scope>
    <source>
        <strain evidence="4 5">Ellin514</strain>
    </source>
</reference>
<dbReference type="STRING" id="320771.Cflav_PD0191"/>
<comment type="caution">
    <text evidence="4">The sequence shown here is derived from an EMBL/GenBank/DDBJ whole genome shotgun (WGS) entry which is preliminary data.</text>
</comment>
<dbReference type="CDD" id="cd06464">
    <property type="entry name" value="ACD_sHsps-like"/>
    <property type="match status" value="1"/>
</dbReference>
<dbReference type="Proteomes" id="UP000003688">
    <property type="component" value="Unassembled WGS sequence"/>
</dbReference>
<keyword evidence="4" id="KW-0346">Stress response</keyword>
<accession>B9XSI4</accession>
<dbReference type="PROSITE" id="PS01031">
    <property type="entry name" value="SHSP"/>
    <property type="match status" value="1"/>
</dbReference>
<dbReference type="InterPro" id="IPR008978">
    <property type="entry name" value="HSP20-like_chaperone"/>
</dbReference>
<evidence type="ECO:0000256" key="1">
    <source>
        <dbReference type="PROSITE-ProRule" id="PRU00285"/>
    </source>
</evidence>
<dbReference type="AlphaFoldDB" id="B9XSI4"/>
<evidence type="ECO:0000256" key="2">
    <source>
        <dbReference type="RuleBase" id="RU003616"/>
    </source>
</evidence>
<dbReference type="Gene3D" id="2.60.40.790">
    <property type="match status" value="1"/>
</dbReference>